<dbReference type="InterPro" id="IPR002104">
    <property type="entry name" value="Integrase_catalytic"/>
</dbReference>
<name>A0ABZ1W0J3_9ACTN</name>
<dbReference type="InterPro" id="IPR013762">
    <property type="entry name" value="Integrase-like_cat_sf"/>
</dbReference>
<dbReference type="Pfam" id="PF00589">
    <property type="entry name" value="Phage_integrase"/>
    <property type="match status" value="1"/>
</dbReference>
<accession>A0ABZ1W0J3</accession>
<keyword evidence="1" id="KW-0233">DNA recombination</keyword>
<dbReference type="InterPro" id="IPR011010">
    <property type="entry name" value="DNA_brk_join_enz"/>
</dbReference>
<dbReference type="SUPFAM" id="SSF56349">
    <property type="entry name" value="DNA breaking-rejoining enzymes"/>
    <property type="match status" value="1"/>
</dbReference>
<sequence>MPTLVRVADRRLKEARARLEALHTAPLGSTFTVLGEGFTVPKGTYRRGGRPTRVYDATGRRRDLGAEEKQAFWAWATIEILRHVGIRIEELRELSHHSIIRYKLPSTGEVVPLLQIAPSKTDAERLLLVNPELADVLSAIISRVRGGNESIPSVSSYDEHERVWNPAMPLLYQWTSEGEARQISQGTIRRAISETLEASGLTDVTGRPLKFQPHDFRRIFITDAILSGLPPHIAQIIAGHDSINTTMGYNAVYPEKAIEAHRSFIARRRSLRPLEEYRAVSDEEWEEFLAHFERRKLALGTCGRAYGTDCIHEHACVRCPVLIVGPGELARLEEIRENLNSRIIEAENEGWIGEVEGLSVSLAAAEEKIAQINRSQELKSSSVFLGLPSVHDLAVRTEAGPGPECQKST</sequence>
<dbReference type="RefSeq" id="WP_329492956.1">
    <property type="nucleotide sequence ID" value="NZ_CP108460.1"/>
</dbReference>
<keyword evidence="5" id="KW-1185">Reference proteome</keyword>
<organism evidence="4 5">
    <name type="scientific">Kitasatospora herbaricolor</name>
    <dbReference type="NCBI Taxonomy" id="68217"/>
    <lineage>
        <taxon>Bacteria</taxon>
        <taxon>Bacillati</taxon>
        <taxon>Actinomycetota</taxon>
        <taxon>Actinomycetes</taxon>
        <taxon>Kitasatosporales</taxon>
        <taxon>Streptomycetaceae</taxon>
        <taxon>Kitasatospora</taxon>
    </lineage>
</organism>
<keyword evidence="2" id="KW-0175">Coiled coil</keyword>
<dbReference type="PROSITE" id="PS51898">
    <property type="entry name" value="TYR_RECOMBINASE"/>
    <property type="match status" value="1"/>
</dbReference>
<evidence type="ECO:0000256" key="2">
    <source>
        <dbReference type="SAM" id="Coils"/>
    </source>
</evidence>
<feature type="domain" description="Tyr recombinase" evidence="3">
    <location>
        <begin position="39"/>
        <end position="262"/>
    </location>
</feature>
<reference evidence="4 5" key="1">
    <citation type="submission" date="2022-10" db="EMBL/GenBank/DDBJ databases">
        <title>The complete genomes of actinobacterial strains from the NBC collection.</title>
        <authorList>
            <person name="Joergensen T.S."/>
            <person name="Alvarez Arevalo M."/>
            <person name="Sterndorff E.B."/>
            <person name="Faurdal D."/>
            <person name="Vuksanovic O."/>
            <person name="Mourched A.-S."/>
            <person name="Charusanti P."/>
            <person name="Shaw S."/>
            <person name="Blin K."/>
            <person name="Weber T."/>
        </authorList>
    </citation>
    <scope>NUCLEOTIDE SEQUENCE [LARGE SCALE GENOMIC DNA]</scope>
    <source>
        <strain evidence="4 5">NBC_01247</strain>
    </source>
</reference>
<protein>
    <submittedName>
        <fullName evidence="4">Site-specific integrase</fullName>
    </submittedName>
</protein>
<dbReference type="Gene3D" id="1.10.443.10">
    <property type="entry name" value="Intergrase catalytic core"/>
    <property type="match status" value="1"/>
</dbReference>
<dbReference type="EMBL" id="CP108482">
    <property type="protein sequence ID" value="WUS54343.1"/>
    <property type="molecule type" value="Genomic_DNA"/>
</dbReference>
<feature type="coiled-coil region" evidence="2">
    <location>
        <begin position="329"/>
        <end position="375"/>
    </location>
</feature>
<dbReference type="Proteomes" id="UP001432014">
    <property type="component" value="Chromosome"/>
</dbReference>
<evidence type="ECO:0000313" key="5">
    <source>
        <dbReference type="Proteomes" id="UP001432014"/>
    </source>
</evidence>
<proteinExistence type="predicted"/>
<evidence type="ECO:0000256" key="1">
    <source>
        <dbReference type="ARBA" id="ARBA00023172"/>
    </source>
</evidence>
<evidence type="ECO:0000313" key="4">
    <source>
        <dbReference type="EMBL" id="WUS54343.1"/>
    </source>
</evidence>
<evidence type="ECO:0000259" key="3">
    <source>
        <dbReference type="PROSITE" id="PS51898"/>
    </source>
</evidence>
<gene>
    <name evidence="4" type="ORF">OG469_01775</name>
</gene>
<dbReference type="CDD" id="cd00397">
    <property type="entry name" value="DNA_BRE_C"/>
    <property type="match status" value="1"/>
</dbReference>